<dbReference type="Proteomes" id="UP001215087">
    <property type="component" value="Unassembled WGS sequence"/>
</dbReference>
<dbReference type="InterPro" id="IPR016181">
    <property type="entry name" value="Acyl_CoA_acyltransferase"/>
</dbReference>
<sequence length="166" mass="19311">MKDKETSLWLKKFTDQDIPLLTKWLDAEHIKPWFTDPQAWLDEVREREGEYSWIRHYIICKNSETMGFCQYYPYWKSGEDWHGNIPAEGTYSIDYLIGEVENLQKGYAGAAVRLMGKLIAEEKDAKRIIVQPETDNHASWNTLLSAGYSYDTANGLFLKNMFNSAV</sequence>
<evidence type="ECO:0000313" key="2">
    <source>
        <dbReference type="Proteomes" id="UP001215087"/>
    </source>
</evidence>
<organism evidence="1 2">
    <name type="scientific">Eubacterium limosum</name>
    <dbReference type="NCBI Taxonomy" id="1736"/>
    <lineage>
        <taxon>Bacteria</taxon>
        <taxon>Bacillati</taxon>
        <taxon>Bacillota</taxon>
        <taxon>Clostridia</taxon>
        <taxon>Eubacteriales</taxon>
        <taxon>Eubacteriaceae</taxon>
        <taxon>Eubacterium</taxon>
    </lineage>
</organism>
<dbReference type="SUPFAM" id="SSF55729">
    <property type="entry name" value="Acyl-CoA N-acyltransferases (Nat)"/>
    <property type="match status" value="1"/>
</dbReference>
<keyword evidence="1" id="KW-0808">Transferase</keyword>
<comment type="caution">
    <text evidence="1">The sequence shown here is derived from an EMBL/GenBank/DDBJ whole genome shotgun (WGS) entry which is preliminary data.</text>
</comment>
<evidence type="ECO:0000313" key="1">
    <source>
        <dbReference type="EMBL" id="MDE1470462.1"/>
    </source>
</evidence>
<keyword evidence="2" id="KW-1185">Reference proteome</keyword>
<proteinExistence type="predicted"/>
<dbReference type="Pfam" id="PF13523">
    <property type="entry name" value="Acetyltransf_8"/>
    <property type="match status" value="1"/>
</dbReference>
<dbReference type="EMBL" id="JAQSVD010000004">
    <property type="protein sequence ID" value="MDE1470462.1"/>
    <property type="molecule type" value="Genomic_DNA"/>
</dbReference>
<keyword evidence="1" id="KW-0012">Acyltransferase</keyword>
<gene>
    <name evidence="1" type="ORF">PTZ04_09355</name>
</gene>
<protein>
    <submittedName>
        <fullName evidence="1">GNAT family N-acetyltransferase</fullName>
        <ecNumber evidence="1">2.3.1.-</ecNumber>
    </submittedName>
</protein>
<dbReference type="EC" id="2.3.1.-" evidence="1"/>
<dbReference type="Gene3D" id="3.40.630.30">
    <property type="match status" value="1"/>
</dbReference>
<name>A0ABT5UNF0_EUBLI</name>
<accession>A0ABT5UNF0</accession>
<dbReference type="GO" id="GO:0016746">
    <property type="term" value="F:acyltransferase activity"/>
    <property type="evidence" value="ECO:0007669"/>
    <property type="project" value="UniProtKB-KW"/>
</dbReference>
<reference evidence="1 2" key="1">
    <citation type="submission" date="2023-02" db="EMBL/GenBank/DDBJ databases">
        <title>Comparative genome analysis of Eubacterium limosum species.</title>
        <authorList>
            <person name="Bak J.E."/>
        </authorList>
    </citation>
    <scope>NUCLEOTIDE SEQUENCE [LARGE SCALE GENOMIC DNA]</scope>
    <source>
        <strain evidence="1 2">KGMB01548</strain>
    </source>
</reference>
<dbReference type="RefSeq" id="WP_227208879.1">
    <property type="nucleotide sequence ID" value="NZ_JAJCLO010000015.1"/>
</dbReference>